<dbReference type="InterPro" id="IPR036291">
    <property type="entry name" value="NAD(P)-bd_dom_sf"/>
</dbReference>
<organism evidence="1 2">
    <name type="scientific">Lonsdalea populi</name>
    <dbReference type="NCBI Taxonomy" id="1172565"/>
    <lineage>
        <taxon>Bacteria</taxon>
        <taxon>Pseudomonadati</taxon>
        <taxon>Pseudomonadota</taxon>
        <taxon>Gammaproteobacteria</taxon>
        <taxon>Enterobacterales</taxon>
        <taxon>Pectobacteriaceae</taxon>
        <taxon>Lonsdalea</taxon>
    </lineage>
</organism>
<comment type="caution">
    <text evidence="1">The sequence shown here is derived from an EMBL/GenBank/DDBJ whole genome shotgun (WGS) entry which is preliminary data.</text>
</comment>
<proteinExistence type="predicted"/>
<dbReference type="SUPFAM" id="SSF51735">
    <property type="entry name" value="NAD(P)-binding Rossmann-fold domains"/>
    <property type="match status" value="1"/>
</dbReference>
<sequence length="120" mass="12721">MVIGVGAFKPNMAEIGPHTLAGSEVFVDDPEGAKQEAGDSLLAGVDWASVRSLIDALRDAPAAGRPSCTKWSVPGHGIWRRAASPALRWGSKSPPFHFGDRQGDSATAHRVAQMEIRAYA</sequence>
<evidence type="ECO:0000313" key="1">
    <source>
        <dbReference type="EMBL" id="RAT36916.1"/>
    </source>
</evidence>
<dbReference type="Gene3D" id="3.40.50.720">
    <property type="entry name" value="NAD(P)-binding Rossmann-like Domain"/>
    <property type="match status" value="1"/>
</dbReference>
<reference evidence="1 2" key="1">
    <citation type="submission" date="2016-02" db="EMBL/GenBank/DDBJ databases">
        <title>Species-wide whole genome sequencing reveals diversity, host range in Lonsdalea quercina.</title>
        <authorList>
            <person name="Li Y."/>
        </authorList>
    </citation>
    <scope>NUCLEOTIDE SEQUENCE [LARGE SCALE GENOMIC DNA]</scope>
    <source>
        <strain evidence="1 2">CFCC 12721</strain>
    </source>
</reference>
<keyword evidence="2" id="KW-1185">Reference proteome</keyword>
<dbReference type="Proteomes" id="UP000250186">
    <property type="component" value="Unassembled WGS sequence"/>
</dbReference>
<accession>A0ABX9ESL5</accession>
<name>A0ABX9ESL5_9GAMM</name>
<protein>
    <submittedName>
        <fullName evidence="1">Uncharacterized protein</fullName>
    </submittedName>
</protein>
<dbReference type="EMBL" id="LUSW01000005">
    <property type="protein sequence ID" value="RAT36916.1"/>
    <property type="molecule type" value="Genomic_DNA"/>
</dbReference>
<evidence type="ECO:0000313" key="2">
    <source>
        <dbReference type="Proteomes" id="UP000250186"/>
    </source>
</evidence>
<gene>
    <name evidence="1" type="ORF">AU492_03370</name>
</gene>